<evidence type="ECO:0000313" key="1">
    <source>
        <dbReference type="EMBL" id="GAA1581506.1"/>
    </source>
</evidence>
<organism evidence="1 2">
    <name type="scientific">Kribbella sancticallisti</name>
    <dbReference type="NCBI Taxonomy" id="460087"/>
    <lineage>
        <taxon>Bacteria</taxon>
        <taxon>Bacillati</taxon>
        <taxon>Actinomycetota</taxon>
        <taxon>Actinomycetes</taxon>
        <taxon>Propionibacteriales</taxon>
        <taxon>Kribbellaceae</taxon>
        <taxon>Kribbella</taxon>
    </lineage>
</organism>
<gene>
    <name evidence="1" type="ORF">GCM10009789_39190</name>
</gene>
<comment type="caution">
    <text evidence="1">The sequence shown here is derived from an EMBL/GenBank/DDBJ whole genome shotgun (WGS) entry which is preliminary data.</text>
</comment>
<dbReference type="EMBL" id="BAAAOS010000020">
    <property type="protein sequence ID" value="GAA1581506.1"/>
    <property type="molecule type" value="Genomic_DNA"/>
</dbReference>
<sequence>MRASAQAAEQLVWSPPNPHPTSAISKAWTMSGGELMLGYVERRLMDLFAGRLVAVILTGMHSAG</sequence>
<name>A0ABN2DNF0_9ACTN</name>
<proteinExistence type="predicted"/>
<reference evidence="1 2" key="1">
    <citation type="journal article" date="2019" name="Int. J. Syst. Evol. Microbiol.">
        <title>The Global Catalogue of Microorganisms (GCM) 10K type strain sequencing project: providing services to taxonomists for standard genome sequencing and annotation.</title>
        <authorList>
            <consortium name="The Broad Institute Genomics Platform"/>
            <consortium name="The Broad Institute Genome Sequencing Center for Infectious Disease"/>
            <person name="Wu L."/>
            <person name="Ma J."/>
        </authorList>
    </citation>
    <scope>NUCLEOTIDE SEQUENCE [LARGE SCALE GENOMIC DNA]</scope>
    <source>
        <strain evidence="1 2">JCM 14969</strain>
    </source>
</reference>
<protein>
    <submittedName>
        <fullName evidence="1">Uncharacterized protein</fullName>
    </submittedName>
</protein>
<evidence type="ECO:0000313" key="2">
    <source>
        <dbReference type="Proteomes" id="UP001500393"/>
    </source>
</evidence>
<keyword evidence="2" id="KW-1185">Reference proteome</keyword>
<accession>A0ABN2DNF0</accession>
<dbReference type="Proteomes" id="UP001500393">
    <property type="component" value="Unassembled WGS sequence"/>
</dbReference>